<feature type="transmembrane region" description="Helical" evidence="6">
    <location>
        <begin position="12"/>
        <end position="30"/>
    </location>
</feature>
<evidence type="ECO:0000256" key="4">
    <source>
        <dbReference type="ARBA" id="ARBA00022989"/>
    </source>
</evidence>
<evidence type="ECO:0000256" key="2">
    <source>
        <dbReference type="ARBA" id="ARBA00022475"/>
    </source>
</evidence>
<evidence type="ECO:0008006" key="8">
    <source>
        <dbReference type="Google" id="ProtNLM"/>
    </source>
</evidence>
<keyword evidence="2" id="KW-1003">Cell membrane</keyword>
<accession>A0AAU7AT36</accession>
<evidence type="ECO:0000256" key="6">
    <source>
        <dbReference type="SAM" id="Phobius"/>
    </source>
</evidence>
<evidence type="ECO:0000256" key="5">
    <source>
        <dbReference type="ARBA" id="ARBA00023136"/>
    </source>
</evidence>
<keyword evidence="4 6" id="KW-1133">Transmembrane helix</keyword>
<dbReference type="KEGG" id="parq:DSM112329_01482"/>
<proteinExistence type="predicted"/>
<keyword evidence="3 6" id="KW-0812">Transmembrane</keyword>
<sequence>MTDLFRGRVTVVWAGLMAATVVSWVLGAFHGVEGGAVEAATAAALAIAFAKVRFVGLEFMELRGAARPLRVAFETWVAVVGLAVVGAYLLA</sequence>
<feature type="transmembrane region" description="Helical" evidence="6">
    <location>
        <begin position="36"/>
        <end position="59"/>
    </location>
</feature>
<dbReference type="InterPro" id="IPR005171">
    <property type="entry name" value="Cyt_c_oxidase_su4_prok"/>
</dbReference>
<dbReference type="RefSeq" id="WP_354701175.1">
    <property type="nucleotide sequence ID" value="NZ_CP114014.1"/>
</dbReference>
<organism evidence="7">
    <name type="scientific">Paraconexibacter sp. AEG42_29</name>
    <dbReference type="NCBI Taxonomy" id="2997339"/>
    <lineage>
        <taxon>Bacteria</taxon>
        <taxon>Bacillati</taxon>
        <taxon>Actinomycetota</taxon>
        <taxon>Thermoleophilia</taxon>
        <taxon>Solirubrobacterales</taxon>
        <taxon>Paraconexibacteraceae</taxon>
        <taxon>Paraconexibacter</taxon>
    </lineage>
</organism>
<evidence type="ECO:0000313" key="7">
    <source>
        <dbReference type="EMBL" id="XAY04647.1"/>
    </source>
</evidence>
<reference evidence="7" key="1">
    <citation type="submission" date="2022-12" db="EMBL/GenBank/DDBJ databases">
        <title>Paraconexibacter alkalitolerans sp. nov. and Baekduia alba sp. nov., isolated from soil and emended description of the genera Paraconexibacter (Chun et al., 2020) and Baekduia (An et al., 2020).</title>
        <authorList>
            <person name="Vieira S."/>
            <person name="Huber K.J."/>
            <person name="Geppert A."/>
            <person name="Wolf J."/>
            <person name="Neumann-Schaal M."/>
            <person name="Muesken M."/>
            <person name="Overmann J."/>
        </authorList>
    </citation>
    <scope>NUCLEOTIDE SEQUENCE</scope>
    <source>
        <strain evidence="7">AEG42_29</strain>
    </source>
</reference>
<comment type="subcellular location">
    <subcellularLocation>
        <location evidence="1">Cell membrane</location>
        <topology evidence="1">Multi-pass membrane protein</topology>
    </subcellularLocation>
</comment>
<dbReference type="EMBL" id="CP114014">
    <property type="protein sequence ID" value="XAY04647.1"/>
    <property type="molecule type" value="Genomic_DNA"/>
</dbReference>
<evidence type="ECO:0000256" key="3">
    <source>
        <dbReference type="ARBA" id="ARBA00022692"/>
    </source>
</evidence>
<keyword evidence="5 6" id="KW-0472">Membrane</keyword>
<dbReference type="AlphaFoldDB" id="A0AAU7AT36"/>
<gene>
    <name evidence="7" type="ORF">DSM112329_01482</name>
</gene>
<feature type="transmembrane region" description="Helical" evidence="6">
    <location>
        <begin position="71"/>
        <end position="90"/>
    </location>
</feature>
<evidence type="ECO:0000256" key="1">
    <source>
        <dbReference type="ARBA" id="ARBA00004651"/>
    </source>
</evidence>
<dbReference type="GO" id="GO:0005886">
    <property type="term" value="C:plasma membrane"/>
    <property type="evidence" value="ECO:0007669"/>
    <property type="project" value="UniProtKB-SubCell"/>
</dbReference>
<protein>
    <recommendedName>
        <fullName evidence="8">Prokaryotic cytochrome C oxidase subunit IV family protein</fullName>
    </recommendedName>
</protein>
<dbReference type="Pfam" id="PF03626">
    <property type="entry name" value="COX4_pro"/>
    <property type="match status" value="1"/>
</dbReference>
<name>A0AAU7AT36_9ACTN</name>